<gene>
    <name evidence="1" type="ORF">HERI1096_LOCUS4144</name>
</gene>
<dbReference type="AlphaFoldDB" id="A0A7S3AHM9"/>
<reference evidence="1" key="1">
    <citation type="submission" date="2021-01" db="EMBL/GenBank/DDBJ databases">
        <authorList>
            <person name="Corre E."/>
            <person name="Pelletier E."/>
            <person name="Niang G."/>
            <person name="Scheremetjew M."/>
            <person name="Finn R."/>
            <person name="Kale V."/>
            <person name="Holt S."/>
            <person name="Cochrane G."/>
            <person name="Meng A."/>
            <person name="Brown T."/>
            <person name="Cohen L."/>
        </authorList>
    </citation>
    <scope>NUCLEOTIDE SEQUENCE</scope>
    <source>
        <strain evidence="1">CCMP281</strain>
    </source>
</reference>
<name>A0A7S3AHM9_9EUKA</name>
<sequence length="122" mass="12960">MLNTHFDAEFSLPLISPRPCLIVNCAADPRCPREGLELAVRAAMANTDGESAAGSLALLLDVSQGEGPLPPSEWQKGHVITPAMHGAIDTFLEHTVARGRRTLPPAVRSGGDLRVFTHAGQI</sequence>
<organism evidence="1">
    <name type="scientific">Haptolina ericina</name>
    <dbReference type="NCBI Taxonomy" id="156174"/>
    <lineage>
        <taxon>Eukaryota</taxon>
        <taxon>Haptista</taxon>
        <taxon>Haptophyta</taxon>
        <taxon>Prymnesiophyceae</taxon>
        <taxon>Prymnesiales</taxon>
        <taxon>Prymnesiaceae</taxon>
        <taxon>Haptolina</taxon>
    </lineage>
</organism>
<proteinExistence type="predicted"/>
<dbReference type="EMBL" id="HBHX01007473">
    <property type="protein sequence ID" value="CAE0103486.1"/>
    <property type="molecule type" value="Transcribed_RNA"/>
</dbReference>
<accession>A0A7S3AHM9</accession>
<evidence type="ECO:0000313" key="1">
    <source>
        <dbReference type="EMBL" id="CAE0103486.1"/>
    </source>
</evidence>
<protein>
    <submittedName>
        <fullName evidence="1">Uncharacterized protein</fullName>
    </submittedName>
</protein>